<proteinExistence type="predicted"/>
<keyword evidence="2" id="KW-1185">Reference proteome</keyword>
<dbReference type="Proteomes" id="UP000320481">
    <property type="component" value="Unassembled WGS sequence"/>
</dbReference>
<reference evidence="1" key="1">
    <citation type="journal article" date="2019" name="Microbiol. Resour. Announc.">
        <title>Draft Genomic Sequences of Streptomyces misionensis and Streptomyces albidoflavus, bacteria applied for phytopathogen biocontrol.</title>
        <authorList>
            <person name="Pylro V."/>
            <person name="Dias A."/>
            <person name="Andreote F."/>
            <person name="Varani A."/>
            <person name="Andreote C."/>
            <person name="Bernardo E."/>
            <person name="Martins T."/>
        </authorList>
    </citation>
    <scope>NUCLEOTIDE SEQUENCE [LARGE SCALE GENOMIC DNA]</scope>
    <source>
        <strain evidence="1">66</strain>
    </source>
</reference>
<evidence type="ECO:0000313" key="2">
    <source>
        <dbReference type="Proteomes" id="UP000320481"/>
    </source>
</evidence>
<evidence type="ECO:0000313" key="1">
    <source>
        <dbReference type="EMBL" id="TWV41357.1"/>
    </source>
</evidence>
<dbReference type="RefSeq" id="WP_146466773.1">
    <property type="nucleotide sequence ID" value="NZ_VOGW01000121.1"/>
</dbReference>
<accession>A0A5C6JJ43</accession>
<name>A0A5C6JJ43_9ACTN</name>
<protein>
    <submittedName>
        <fullName evidence="1">Uncharacterized protein</fullName>
    </submittedName>
</protein>
<dbReference type="AlphaFoldDB" id="A0A5C6JJ43"/>
<sequence length="62" mass="6758">MEITVQLARHHRADLRARAAAHHAATALNPPTALRTRVGWSLVELGLRLATTPRPTAPAFAR</sequence>
<gene>
    <name evidence="1" type="ORF">FRZ03_21240</name>
</gene>
<dbReference type="EMBL" id="VOGW01000121">
    <property type="protein sequence ID" value="TWV41357.1"/>
    <property type="molecule type" value="Genomic_DNA"/>
</dbReference>
<comment type="caution">
    <text evidence="1">The sequence shown here is derived from an EMBL/GenBank/DDBJ whole genome shotgun (WGS) entry which is preliminary data.</text>
</comment>
<organism evidence="1 2">
    <name type="scientific">Streptomyces misionensis</name>
    <dbReference type="NCBI Taxonomy" id="67331"/>
    <lineage>
        <taxon>Bacteria</taxon>
        <taxon>Bacillati</taxon>
        <taxon>Actinomycetota</taxon>
        <taxon>Actinomycetes</taxon>
        <taxon>Kitasatosporales</taxon>
        <taxon>Streptomycetaceae</taxon>
        <taxon>Streptomyces</taxon>
    </lineage>
</organism>